<protein>
    <submittedName>
        <fullName evidence="1">Uncharacterized protein</fullName>
    </submittedName>
</protein>
<proteinExistence type="predicted"/>
<reference evidence="2" key="1">
    <citation type="journal article" date="2017" name="Nature">
        <title>The sunflower genome provides insights into oil metabolism, flowering and Asterid evolution.</title>
        <authorList>
            <person name="Badouin H."/>
            <person name="Gouzy J."/>
            <person name="Grassa C.J."/>
            <person name="Murat F."/>
            <person name="Staton S.E."/>
            <person name="Cottret L."/>
            <person name="Lelandais-Briere C."/>
            <person name="Owens G.L."/>
            <person name="Carrere S."/>
            <person name="Mayjonade B."/>
            <person name="Legrand L."/>
            <person name="Gill N."/>
            <person name="Kane N.C."/>
            <person name="Bowers J.E."/>
            <person name="Hubner S."/>
            <person name="Bellec A."/>
            <person name="Berard A."/>
            <person name="Berges H."/>
            <person name="Blanchet N."/>
            <person name="Boniface M.C."/>
            <person name="Brunel D."/>
            <person name="Catrice O."/>
            <person name="Chaidir N."/>
            <person name="Claudel C."/>
            <person name="Donnadieu C."/>
            <person name="Faraut T."/>
            <person name="Fievet G."/>
            <person name="Helmstetter N."/>
            <person name="King M."/>
            <person name="Knapp S.J."/>
            <person name="Lai Z."/>
            <person name="Le Paslier M.C."/>
            <person name="Lippi Y."/>
            <person name="Lorenzon L."/>
            <person name="Mandel J.R."/>
            <person name="Marage G."/>
            <person name="Marchand G."/>
            <person name="Marquand E."/>
            <person name="Bret-Mestries E."/>
            <person name="Morien E."/>
            <person name="Nambeesan S."/>
            <person name="Nguyen T."/>
            <person name="Pegot-Espagnet P."/>
            <person name="Pouilly N."/>
            <person name="Raftis F."/>
            <person name="Sallet E."/>
            <person name="Schiex T."/>
            <person name="Thomas J."/>
            <person name="Vandecasteele C."/>
            <person name="Vares D."/>
            <person name="Vear F."/>
            <person name="Vautrin S."/>
            <person name="Crespi M."/>
            <person name="Mangin B."/>
            <person name="Burke J.M."/>
            <person name="Salse J."/>
            <person name="Munos S."/>
            <person name="Vincourt P."/>
            <person name="Rieseberg L.H."/>
            <person name="Langlade N.B."/>
        </authorList>
    </citation>
    <scope>NUCLEOTIDE SEQUENCE [LARGE SCALE GENOMIC DNA]</scope>
    <source>
        <strain evidence="2">cv. SF193</strain>
    </source>
</reference>
<sequence>MIVQVSSANRQRSPKAPQILGYNPSYLWDYPQFPPAAHDDPDIVHVFGISTHFRGWRPHRTGYTWDPTYNGGRTIHPFLRFLTFSR</sequence>
<dbReference type="EMBL" id="CM007897">
    <property type="protein sequence ID" value="OTG19191.1"/>
    <property type="molecule type" value="Genomic_DNA"/>
</dbReference>
<dbReference type="Proteomes" id="UP000215914">
    <property type="component" value="Chromosome 8"/>
</dbReference>
<dbReference type="AlphaFoldDB" id="A0A251UA77"/>
<evidence type="ECO:0000313" key="2">
    <source>
        <dbReference type="Proteomes" id="UP000215914"/>
    </source>
</evidence>
<keyword evidence="2" id="KW-1185">Reference proteome</keyword>
<gene>
    <name evidence="1" type="ORF">HannXRQ_Chr08g0231321</name>
</gene>
<organism evidence="1 2">
    <name type="scientific">Helianthus annuus</name>
    <name type="common">Common sunflower</name>
    <dbReference type="NCBI Taxonomy" id="4232"/>
    <lineage>
        <taxon>Eukaryota</taxon>
        <taxon>Viridiplantae</taxon>
        <taxon>Streptophyta</taxon>
        <taxon>Embryophyta</taxon>
        <taxon>Tracheophyta</taxon>
        <taxon>Spermatophyta</taxon>
        <taxon>Magnoliopsida</taxon>
        <taxon>eudicotyledons</taxon>
        <taxon>Gunneridae</taxon>
        <taxon>Pentapetalae</taxon>
        <taxon>asterids</taxon>
        <taxon>campanulids</taxon>
        <taxon>Asterales</taxon>
        <taxon>Asteraceae</taxon>
        <taxon>Asteroideae</taxon>
        <taxon>Heliantheae alliance</taxon>
        <taxon>Heliantheae</taxon>
        <taxon>Helianthus</taxon>
    </lineage>
</organism>
<dbReference type="InParanoid" id="A0A251UA77"/>
<evidence type="ECO:0000313" key="1">
    <source>
        <dbReference type="EMBL" id="OTG19191.1"/>
    </source>
</evidence>
<accession>A0A251UA77</accession>
<name>A0A251UA77_HELAN</name>